<geneLocation type="plasmid" evidence="10">
    <name>unnamed3</name>
</geneLocation>
<dbReference type="KEGG" id="moc:BB934_37350"/>
<dbReference type="Gene3D" id="1.10.443.10">
    <property type="entry name" value="Intergrase catalytic core"/>
    <property type="match status" value="1"/>
</dbReference>
<protein>
    <recommendedName>
        <fullName evidence="13">Integrase</fullName>
    </recommendedName>
</protein>
<dbReference type="SUPFAM" id="SSF56349">
    <property type="entry name" value="DNA breaking-rejoining enzymes"/>
    <property type="match status" value="1"/>
</dbReference>
<dbReference type="GO" id="GO:0006310">
    <property type="term" value="P:DNA recombination"/>
    <property type="evidence" value="ECO:0007669"/>
    <property type="project" value="UniProtKB-KW"/>
</dbReference>
<accession>A0A1B2ESG0</accession>
<comment type="similarity">
    <text evidence="1">Belongs to the 'phage' integrase family.</text>
</comment>
<dbReference type="PROSITE" id="PS51898">
    <property type="entry name" value="TYR_RECOMBINASE"/>
    <property type="match status" value="1"/>
</dbReference>
<dbReference type="InterPro" id="IPR011010">
    <property type="entry name" value="DNA_brk_join_enz"/>
</dbReference>
<evidence type="ECO:0000256" key="5">
    <source>
        <dbReference type="PROSITE-ProRule" id="PRU01248"/>
    </source>
</evidence>
<geneLocation type="plasmid" evidence="11">
    <name>unnamed4</name>
</geneLocation>
<evidence type="ECO:0000313" key="12">
    <source>
        <dbReference type="EMBL" id="ANY85514.1"/>
    </source>
</evidence>
<dbReference type="OrthoDB" id="9785687at2"/>
<dbReference type="KEGG" id="moc:BB934_32230"/>
<dbReference type="AlphaFoldDB" id="A0A1B2ESG0"/>
<reference evidence="9" key="1">
    <citation type="submission" date="2016-07" db="EMBL/GenBank/DDBJ databases">
        <title>Microvirga ossetica sp. nov. a new species of rhizobia isolated from root nodules of the legume species Vicia alpestris Steven originated from North Ossetia region in the Caucasus.</title>
        <authorList>
            <person name="Safronova V.I."/>
            <person name="Kuznetsova I.G."/>
            <person name="Sazanova A.L."/>
            <person name="Belimov A."/>
            <person name="Andronov E."/>
            <person name="Osledkin Y.S."/>
            <person name="Onishchuk O.P."/>
            <person name="Kurchak O.N."/>
            <person name="Shaposhnikov A.I."/>
            <person name="Willems A."/>
            <person name="Tikhonovich I.A."/>
        </authorList>
    </citation>
    <scope>NUCLEOTIDE SEQUENCE [LARGE SCALE GENOMIC DNA]</scope>
    <source>
        <strain evidence="9">V5/3M</strain>
        <plasmid evidence="9">unnamed1</plasmid>
        <plasmid evidence="10">unnamed3</plasmid>
        <plasmid evidence="11">unnamed4</plasmid>
        <plasmid evidence="12">unnamed5</plasmid>
    </source>
</reference>
<evidence type="ECO:0000256" key="4">
    <source>
        <dbReference type="ARBA" id="ARBA00023172"/>
    </source>
</evidence>
<geneLocation type="plasmid" evidence="12">
    <name>unnamed5</name>
</geneLocation>
<dbReference type="EMBL" id="CP016621">
    <property type="protein sequence ID" value="ANY85514.1"/>
    <property type="molecule type" value="Genomic_DNA"/>
</dbReference>
<dbReference type="InterPro" id="IPR044068">
    <property type="entry name" value="CB"/>
</dbReference>
<dbReference type="EMBL" id="CP016620">
    <property type="protein sequence ID" value="ANY85116.1"/>
    <property type="molecule type" value="Genomic_DNA"/>
</dbReference>
<evidence type="ECO:0000313" key="9">
    <source>
        <dbReference type="EMBL" id="ANY82897.1"/>
    </source>
</evidence>
<proteinExistence type="inferred from homology"/>
<evidence type="ECO:0000256" key="1">
    <source>
        <dbReference type="ARBA" id="ARBA00008857"/>
    </source>
</evidence>
<evidence type="ECO:0000256" key="3">
    <source>
        <dbReference type="ARBA" id="ARBA00023125"/>
    </source>
</evidence>
<dbReference type="InterPro" id="IPR050090">
    <property type="entry name" value="Tyrosine_recombinase_XerCD"/>
</dbReference>
<feature type="domain" description="Core-binding (CB)" evidence="8">
    <location>
        <begin position="21"/>
        <end position="125"/>
    </location>
</feature>
<gene>
    <name evidence="9" type="ORF">BB934_32230</name>
    <name evidence="10" type="ORF">BB934_37350</name>
    <name evidence="11" type="ORF">BB934_43750</name>
    <name evidence="12" type="ORF">BB934_45690</name>
</gene>
<sequence>MHLQRSVLPSGHVTWTAYDGDAIVTEIREFVIYLEARHHAPSTVAHYARHVVRLGNYLAAMGKSFREITPLDLDRFIPALIRHGPILDLKIALNIIPLRPEPVDVSASLHNQILFAIKAFYTFLDMRHAALIFGNDERPRAYHPDAYKPFLAHIAQRKPRRRTESRSDHKAKAASAKRAVDHRLKPEQVLKIIEAASLMRDAFLVVLLYTTGIRIGEARGLLHEDFRLEENVIWVTPRLHENKARVKNGRARPIPVLDFVMTMYEDYVASDEYLPAFETGTNYVFCNIAKAQIGRGLSESNAYDIQKRLVRNSGIAFTWHMFRHTHASEAIAQGYSLLDVADRLGHASPQTTNAIYKHLFNAEYKKLQLRNHTEVEERLNDLRRIGLAEEKLKWL</sequence>
<dbReference type="Pfam" id="PF00589">
    <property type="entry name" value="Phage_integrase"/>
    <property type="match status" value="1"/>
</dbReference>
<keyword evidence="3 5" id="KW-0238">DNA-binding</keyword>
<evidence type="ECO:0008006" key="13">
    <source>
        <dbReference type="Google" id="ProtNLM"/>
    </source>
</evidence>
<keyword evidence="4" id="KW-0233">DNA recombination</keyword>
<dbReference type="RefSeq" id="WP_099513993.1">
    <property type="nucleotide sequence ID" value="NZ_CP016617.1"/>
</dbReference>
<dbReference type="InterPro" id="IPR002104">
    <property type="entry name" value="Integrase_catalytic"/>
</dbReference>
<evidence type="ECO:0000313" key="11">
    <source>
        <dbReference type="EMBL" id="ANY85116.1"/>
    </source>
</evidence>
<dbReference type="Gene3D" id="1.10.150.130">
    <property type="match status" value="1"/>
</dbReference>
<keyword evidence="9" id="KW-0614">Plasmid</keyword>
<feature type="region of interest" description="Disordered" evidence="6">
    <location>
        <begin position="157"/>
        <end position="179"/>
    </location>
</feature>
<name>A0A1B2ESG0_9HYPH</name>
<geneLocation type="plasmid" evidence="9">
    <name>unnamed1</name>
</geneLocation>
<evidence type="ECO:0000259" key="7">
    <source>
        <dbReference type="PROSITE" id="PS51898"/>
    </source>
</evidence>
<dbReference type="GO" id="GO:0015074">
    <property type="term" value="P:DNA integration"/>
    <property type="evidence" value="ECO:0007669"/>
    <property type="project" value="UniProtKB-KW"/>
</dbReference>
<dbReference type="InterPro" id="IPR013762">
    <property type="entry name" value="Integrase-like_cat_sf"/>
</dbReference>
<dbReference type="PROSITE" id="PS51900">
    <property type="entry name" value="CB"/>
    <property type="match status" value="1"/>
</dbReference>
<organism evidence="9">
    <name type="scientific">Microvirga ossetica</name>
    <dbReference type="NCBI Taxonomy" id="1882682"/>
    <lineage>
        <taxon>Bacteria</taxon>
        <taxon>Pseudomonadati</taxon>
        <taxon>Pseudomonadota</taxon>
        <taxon>Alphaproteobacteria</taxon>
        <taxon>Hyphomicrobiales</taxon>
        <taxon>Methylobacteriaceae</taxon>
        <taxon>Microvirga</taxon>
    </lineage>
</organism>
<feature type="compositionally biased region" description="Basic and acidic residues" evidence="6">
    <location>
        <begin position="162"/>
        <end position="171"/>
    </location>
</feature>
<keyword evidence="2" id="KW-0229">DNA integration</keyword>
<dbReference type="PANTHER" id="PTHR30349">
    <property type="entry name" value="PHAGE INTEGRASE-RELATED"/>
    <property type="match status" value="1"/>
</dbReference>
<dbReference type="KEGG" id="moc:BB934_45690"/>
<evidence type="ECO:0000256" key="6">
    <source>
        <dbReference type="SAM" id="MobiDB-lite"/>
    </source>
</evidence>
<evidence type="ECO:0000259" key="8">
    <source>
        <dbReference type="PROSITE" id="PS51900"/>
    </source>
</evidence>
<dbReference type="PANTHER" id="PTHR30349:SF41">
    <property type="entry name" value="INTEGRASE_RECOMBINASE PROTEIN MJ0367-RELATED"/>
    <property type="match status" value="1"/>
</dbReference>
<evidence type="ECO:0000256" key="2">
    <source>
        <dbReference type="ARBA" id="ARBA00022908"/>
    </source>
</evidence>
<dbReference type="KEGG" id="moc:BB934_43750"/>
<dbReference type="EMBL" id="CP016618">
    <property type="protein sequence ID" value="ANY83880.1"/>
    <property type="molecule type" value="Genomic_DNA"/>
</dbReference>
<evidence type="ECO:0000313" key="10">
    <source>
        <dbReference type="EMBL" id="ANY83880.1"/>
    </source>
</evidence>
<dbReference type="EMBL" id="CP016617">
    <property type="protein sequence ID" value="ANY82897.1"/>
    <property type="molecule type" value="Genomic_DNA"/>
</dbReference>
<feature type="domain" description="Tyr recombinase" evidence="7">
    <location>
        <begin position="179"/>
        <end position="369"/>
    </location>
</feature>
<dbReference type="InterPro" id="IPR010998">
    <property type="entry name" value="Integrase_recombinase_N"/>
</dbReference>
<dbReference type="GO" id="GO:0003677">
    <property type="term" value="F:DNA binding"/>
    <property type="evidence" value="ECO:0007669"/>
    <property type="project" value="UniProtKB-UniRule"/>
</dbReference>